<gene>
    <name evidence="1" type="ORF">N658DRAFT_501113</name>
</gene>
<sequence>MARHDLVFEEGAAAPELDIRKRLGGRSLLIDGARHVGEMRHAALGLSAPLVAGQISAMKSRASGVISAGDKLS</sequence>
<accession>A0AAN6PSD7</accession>
<reference evidence="1" key="2">
    <citation type="submission" date="2023-05" db="EMBL/GenBank/DDBJ databases">
        <authorList>
            <consortium name="Lawrence Berkeley National Laboratory"/>
            <person name="Steindorff A."/>
            <person name="Hensen N."/>
            <person name="Bonometti L."/>
            <person name="Westerberg I."/>
            <person name="Brannstrom I.O."/>
            <person name="Guillou S."/>
            <person name="Cros-Aarteil S."/>
            <person name="Calhoun S."/>
            <person name="Haridas S."/>
            <person name="Kuo A."/>
            <person name="Mondo S."/>
            <person name="Pangilinan J."/>
            <person name="Riley R."/>
            <person name="Labutti K."/>
            <person name="Andreopoulos B."/>
            <person name="Lipzen A."/>
            <person name="Chen C."/>
            <person name="Yanf M."/>
            <person name="Daum C."/>
            <person name="Ng V."/>
            <person name="Clum A."/>
            <person name="Ohm R."/>
            <person name="Martin F."/>
            <person name="Silar P."/>
            <person name="Natvig D."/>
            <person name="Lalanne C."/>
            <person name="Gautier V."/>
            <person name="Ament-Velasquez S.L."/>
            <person name="Kruys A."/>
            <person name="Hutchinson M.I."/>
            <person name="Powell A.J."/>
            <person name="Barry K."/>
            <person name="Miller A.N."/>
            <person name="Grigoriev I.V."/>
            <person name="Debuchy R."/>
            <person name="Gladieux P."/>
            <person name="Thoren M.H."/>
            <person name="Johannesson H."/>
        </authorList>
    </citation>
    <scope>NUCLEOTIDE SEQUENCE</scope>
    <source>
        <strain evidence="1">CBS 757.83</strain>
    </source>
</reference>
<organism evidence="1 2">
    <name type="scientific">Parathielavia hyrcaniae</name>
    <dbReference type="NCBI Taxonomy" id="113614"/>
    <lineage>
        <taxon>Eukaryota</taxon>
        <taxon>Fungi</taxon>
        <taxon>Dikarya</taxon>
        <taxon>Ascomycota</taxon>
        <taxon>Pezizomycotina</taxon>
        <taxon>Sordariomycetes</taxon>
        <taxon>Sordariomycetidae</taxon>
        <taxon>Sordariales</taxon>
        <taxon>Chaetomiaceae</taxon>
        <taxon>Parathielavia</taxon>
    </lineage>
</organism>
<dbReference type="EMBL" id="MU863693">
    <property type="protein sequence ID" value="KAK4096873.1"/>
    <property type="molecule type" value="Genomic_DNA"/>
</dbReference>
<keyword evidence="2" id="KW-1185">Reference proteome</keyword>
<reference evidence="1" key="1">
    <citation type="journal article" date="2023" name="Mol. Phylogenet. Evol.">
        <title>Genome-scale phylogeny and comparative genomics of the fungal order Sordariales.</title>
        <authorList>
            <person name="Hensen N."/>
            <person name="Bonometti L."/>
            <person name="Westerberg I."/>
            <person name="Brannstrom I.O."/>
            <person name="Guillou S."/>
            <person name="Cros-Aarteil S."/>
            <person name="Calhoun S."/>
            <person name="Haridas S."/>
            <person name="Kuo A."/>
            <person name="Mondo S."/>
            <person name="Pangilinan J."/>
            <person name="Riley R."/>
            <person name="LaButti K."/>
            <person name="Andreopoulos B."/>
            <person name="Lipzen A."/>
            <person name="Chen C."/>
            <person name="Yan M."/>
            <person name="Daum C."/>
            <person name="Ng V."/>
            <person name="Clum A."/>
            <person name="Steindorff A."/>
            <person name="Ohm R.A."/>
            <person name="Martin F."/>
            <person name="Silar P."/>
            <person name="Natvig D.O."/>
            <person name="Lalanne C."/>
            <person name="Gautier V."/>
            <person name="Ament-Velasquez S.L."/>
            <person name="Kruys A."/>
            <person name="Hutchinson M.I."/>
            <person name="Powell A.J."/>
            <person name="Barry K."/>
            <person name="Miller A.N."/>
            <person name="Grigoriev I.V."/>
            <person name="Debuchy R."/>
            <person name="Gladieux P."/>
            <person name="Hiltunen Thoren M."/>
            <person name="Johannesson H."/>
        </authorList>
    </citation>
    <scope>NUCLEOTIDE SEQUENCE</scope>
    <source>
        <strain evidence="1">CBS 757.83</strain>
    </source>
</reference>
<evidence type="ECO:0000313" key="1">
    <source>
        <dbReference type="EMBL" id="KAK4096873.1"/>
    </source>
</evidence>
<dbReference type="Proteomes" id="UP001305647">
    <property type="component" value="Unassembled WGS sequence"/>
</dbReference>
<comment type="caution">
    <text evidence="1">The sequence shown here is derived from an EMBL/GenBank/DDBJ whole genome shotgun (WGS) entry which is preliminary data.</text>
</comment>
<proteinExistence type="predicted"/>
<protein>
    <submittedName>
        <fullName evidence="1">Uncharacterized protein</fullName>
    </submittedName>
</protein>
<name>A0AAN6PSD7_9PEZI</name>
<dbReference type="AlphaFoldDB" id="A0AAN6PSD7"/>
<evidence type="ECO:0000313" key="2">
    <source>
        <dbReference type="Proteomes" id="UP001305647"/>
    </source>
</evidence>